<evidence type="ECO:0000256" key="4">
    <source>
        <dbReference type="ARBA" id="ARBA00022655"/>
    </source>
</evidence>
<dbReference type="PANTHER" id="PTHR20881">
    <property type="entry name" value="3-METHYL-2-OXOBUTANOATE HYDROXYMETHYLTRANSFERASE"/>
    <property type="match status" value="1"/>
</dbReference>
<keyword evidence="13" id="KW-1185">Reference proteome</keyword>
<evidence type="ECO:0000313" key="13">
    <source>
        <dbReference type="Proteomes" id="UP000569732"/>
    </source>
</evidence>
<feature type="binding site" evidence="8 10">
    <location>
        <position position="112"/>
    </location>
    <ligand>
        <name>3-methyl-2-oxobutanoate</name>
        <dbReference type="ChEBI" id="CHEBI:11851"/>
    </ligand>
</feature>
<evidence type="ECO:0000256" key="7">
    <source>
        <dbReference type="ARBA" id="ARBA00056497"/>
    </source>
</evidence>
<evidence type="ECO:0000256" key="1">
    <source>
        <dbReference type="ARBA" id="ARBA00005033"/>
    </source>
</evidence>
<dbReference type="EC" id="2.1.2.11" evidence="8"/>
<comment type="function">
    <text evidence="7 8">Catalyzes the reversible reaction in which hydroxymethyl group from 5,10-methylenetetrahydrofolate is transferred onto alpha-ketoisovalerate to form ketopantoate.</text>
</comment>
<feature type="binding site" evidence="8 11">
    <location>
        <position position="114"/>
    </location>
    <ligand>
        <name>Mg(2+)</name>
        <dbReference type="ChEBI" id="CHEBI:18420"/>
    </ligand>
</feature>
<dbReference type="UniPathway" id="UPA00028">
    <property type="reaction ID" value="UER00003"/>
</dbReference>
<dbReference type="GO" id="GO:0047661">
    <property type="term" value="F:amino-acid racemase activity"/>
    <property type="evidence" value="ECO:0007669"/>
    <property type="project" value="InterPro"/>
</dbReference>
<feature type="binding site" evidence="8 10">
    <location>
        <position position="84"/>
    </location>
    <ligand>
        <name>3-methyl-2-oxobutanoate</name>
        <dbReference type="ChEBI" id="CHEBI:11851"/>
    </ligand>
</feature>
<accession>A0A853IBQ6</accession>
<comment type="cofactor">
    <cofactor evidence="8 11">
        <name>Mg(2+)</name>
        <dbReference type="ChEBI" id="CHEBI:18420"/>
    </cofactor>
    <text evidence="8 11">Binds 1 Mg(2+) ion per subunit.</text>
</comment>
<keyword evidence="5 8" id="KW-0808">Transferase</keyword>
<dbReference type="InterPro" id="IPR040442">
    <property type="entry name" value="Pyrv_kinase-like_dom_sf"/>
</dbReference>
<dbReference type="PANTHER" id="PTHR20881:SF0">
    <property type="entry name" value="3-METHYL-2-OXOBUTANOATE HYDROXYMETHYLTRANSFERASE"/>
    <property type="match status" value="1"/>
</dbReference>
<reference evidence="12 13" key="1">
    <citation type="submission" date="2020-07" db="EMBL/GenBank/DDBJ databases">
        <title>Endozoicomonas sp. nov., isolated from sediment.</title>
        <authorList>
            <person name="Gu T."/>
        </authorList>
    </citation>
    <scope>NUCLEOTIDE SEQUENCE [LARGE SCALE GENOMIC DNA]</scope>
    <source>
        <strain evidence="12 13">SM1973</strain>
    </source>
</reference>
<protein>
    <recommendedName>
        <fullName evidence="8">3-methyl-2-oxobutanoate hydroxymethyltransferase</fullName>
        <ecNumber evidence="8">2.1.2.11</ecNumber>
    </recommendedName>
    <alternativeName>
        <fullName evidence="8">Ketopantoate hydroxymethyltransferase</fullName>
        <shortName evidence="8">KPHMT</shortName>
    </alternativeName>
</protein>
<dbReference type="CDD" id="cd06557">
    <property type="entry name" value="KPHMT-like"/>
    <property type="match status" value="1"/>
</dbReference>
<dbReference type="RefSeq" id="WP_180569322.1">
    <property type="nucleotide sequence ID" value="NZ_JACCKB010000023.1"/>
</dbReference>
<evidence type="ECO:0000256" key="8">
    <source>
        <dbReference type="HAMAP-Rule" id="MF_00156"/>
    </source>
</evidence>
<dbReference type="NCBIfam" id="TIGR00222">
    <property type="entry name" value="panB"/>
    <property type="match status" value="1"/>
</dbReference>
<name>A0A853IBQ6_9GAMM</name>
<comment type="pathway">
    <text evidence="1 8">Cofactor biosynthesis; (R)-pantothenate biosynthesis; (R)-pantoate from 3-methyl-2-oxobutanoate: step 1/2.</text>
</comment>
<feature type="binding site" evidence="8 11">
    <location>
        <position position="84"/>
    </location>
    <ligand>
        <name>Mg(2+)</name>
        <dbReference type="ChEBI" id="CHEBI:18420"/>
    </ligand>
</feature>
<dbReference type="PIRSF" id="PIRSF000388">
    <property type="entry name" value="Pantoate_hydroxy_MeTrfase"/>
    <property type="match status" value="1"/>
</dbReference>
<evidence type="ECO:0000313" key="12">
    <source>
        <dbReference type="EMBL" id="NYZ67301.1"/>
    </source>
</evidence>
<comment type="subunit">
    <text evidence="3 8">Homodecamer; pentamer of dimers.</text>
</comment>
<dbReference type="HAMAP" id="MF_00156">
    <property type="entry name" value="PanB"/>
    <property type="match status" value="1"/>
</dbReference>
<evidence type="ECO:0000256" key="10">
    <source>
        <dbReference type="PIRSR" id="PIRSR000388-2"/>
    </source>
</evidence>
<feature type="active site" description="Proton acceptor" evidence="8 9">
    <location>
        <position position="181"/>
    </location>
</feature>
<dbReference type="FunFam" id="3.20.20.60:FF:000003">
    <property type="entry name" value="3-methyl-2-oxobutanoate hydroxymethyltransferase"/>
    <property type="match status" value="1"/>
</dbReference>
<sequence>MANITLTTLNKIKQNKEKFATLTAYDATFAHVVSTAGVEVILVGDSLGMVLQGNDSTLPATIEDMCYHTTCVAKGNQGSLIIADLPFMTFDTPANALKNAAKLMRAGAQVVKFEGGRWLCETVQQLSRNGIPSCVHLGLTPQSVNVFGGYKVQGREEQAAQTMLEDAKALEQAGASLFVLECVPSPLAQAITESVSVPVIGIGAGAATDSQVLVLHDMLGISPGKSPRFVKNFMAEADSIQAAIENYVAAVKSRTFPAAEHEFKA</sequence>
<proteinExistence type="inferred from homology"/>
<dbReference type="EMBL" id="JACCKB010000023">
    <property type="protein sequence ID" value="NYZ67301.1"/>
    <property type="molecule type" value="Genomic_DNA"/>
</dbReference>
<dbReference type="GO" id="GO:0003864">
    <property type="term" value="F:3-methyl-2-oxobutanoate hydroxymethyltransferase activity"/>
    <property type="evidence" value="ECO:0007669"/>
    <property type="project" value="UniProtKB-UniRule"/>
</dbReference>
<comment type="catalytic activity">
    <reaction evidence="8">
        <text>(6R)-5,10-methylene-5,6,7,8-tetrahydrofolate + 3-methyl-2-oxobutanoate + H2O = 2-dehydropantoate + (6S)-5,6,7,8-tetrahydrofolate</text>
        <dbReference type="Rhea" id="RHEA:11824"/>
        <dbReference type="ChEBI" id="CHEBI:11561"/>
        <dbReference type="ChEBI" id="CHEBI:11851"/>
        <dbReference type="ChEBI" id="CHEBI:15377"/>
        <dbReference type="ChEBI" id="CHEBI:15636"/>
        <dbReference type="ChEBI" id="CHEBI:57453"/>
        <dbReference type="EC" id="2.1.2.11"/>
    </reaction>
</comment>
<organism evidence="12 13">
    <name type="scientific">Spartinivicinus marinus</name>
    <dbReference type="NCBI Taxonomy" id="2994442"/>
    <lineage>
        <taxon>Bacteria</taxon>
        <taxon>Pseudomonadati</taxon>
        <taxon>Pseudomonadota</taxon>
        <taxon>Gammaproteobacteria</taxon>
        <taxon>Oceanospirillales</taxon>
        <taxon>Zooshikellaceae</taxon>
        <taxon>Spartinivicinus</taxon>
    </lineage>
</organism>
<dbReference type="Gene3D" id="3.20.20.60">
    <property type="entry name" value="Phosphoenolpyruvate-binding domains"/>
    <property type="match status" value="1"/>
</dbReference>
<dbReference type="NCBIfam" id="NF001452">
    <property type="entry name" value="PRK00311.1"/>
    <property type="match status" value="1"/>
</dbReference>
<evidence type="ECO:0000256" key="11">
    <source>
        <dbReference type="PIRSR" id="PIRSR000388-3"/>
    </source>
</evidence>
<feature type="binding site" evidence="8 11">
    <location>
        <position position="45"/>
    </location>
    <ligand>
        <name>Mg(2+)</name>
        <dbReference type="ChEBI" id="CHEBI:18420"/>
    </ligand>
</feature>
<evidence type="ECO:0000256" key="9">
    <source>
        <dbReference type="PIRSR" id="PIRSR000388-1"/>
    </source>
</evidence>
<keyword evidence="6 8" id="KW-0479">Metal-binding</keyword>
<evidence type="ECO:0000256" key="3">
    <source>
        <dbReference type="ARBA" id="ARBA00011424"/>
    </source>
</evidence>
<dbReference type="AlphaFoldDB" id="A0A853IBQ6"/>
<comment type="caution">
    <text evidence="12">The sequence shown here is derived from an EMBL/GenBank/DDBJ whole genome shotgun (WGS) entry which is preliminary data.</text>
</comment>
<keyword evidence="4 8" id="KW-0566">Pantothenate biosynthesis</keyword>
<dbReference type="Proteomes" id="UP000569732">
    <property type="component" value="Unassembled WGS sequence"/>
</dbReference>
<dbReference type="InterPro" id="IPR003700">
    <property type="entry name" value="Pantoate_hydroxy_MeTrfase"/>
</dbReference>
<dbReference type="InterPro" id="IPR015813">
    <property type="entry name" value="Pyrv/PenolPyrv_kinase-like_dom"/>
</dbReference>
<evidence type="ECO:0000256" key="6">
    <source>
        <dbReference type="ARBA" id="ARBA00022723"/>
    </source>
</evidence>
<gene>
    <name evidence="8 12" type="primary">panB</name>
    <name evidence="12" type="ORF">H0A36_14885</name>
</gene>
<keyword evidence="8" id="KW-0963">Cytoplasm</keyword>
<dbReference type="GO" id="GO:0005737">
    <property type="term" value="C:cytoplasm"/>
    <property type="evidence" value="ECO:0007669"/>
    <property type="project" value="UniProtKB-SubCell"/>
</dbReference>
<dbReference type="SUPFAM" id="SSF51621">
    <property type="entry name" value="Phosphoenolpyruvate/pyruvate domain"/>
    <property type="match status" value="1"/>
</dbReference>
<keyword evidence="8 11" id="KW-0460">Magnesium</keyword>
<dbReference type="Pfam" id="PF02548">
    <property type="entry name" value="Pantoate_transf"/>
    <property type="match status" value="1"/>
</dbReference>
<comment type="similarity">
    <text evidence="2 8">Belongs to the PanB family.</text>
</comment>
<evidence type="ECO:0000256" key="2">
    <source>
        <dbReference type="ARBA" id="ARBA00008676"/>
    </source>
</evidence>
<dbReference type="GO" id="GO:0015940">
    <property type="term" value="P:pantothenate biosynthetic process"/>
    <property type="evidence" value="ECO:0007669"/>
    <property type="project" value="UniProtKB-UniRule"/>
</dbReference>
<dbReference type="GO" id="GO:0000287">
    <property type="term" value="F:magnesium ion binding"/>
    <property type="evidence" value="ECO:0007669"/>
    <property type="project" value="TreeGrafter"/>
</dbReference>
<feature type="binding site" evidence="8 10">
    <location>
        <begin position="45"/>
        <end position="46"/>
    </location>
    <ligand>
        <name>3-methyl-2-oxobutanoate</name>
        <dbReference type="ChEBI" id="CHEBI:11851"/>
    </ligand>
</feature>
<comment type="subcellular location">
    <subcellularLocation>
        <location evidence="8">Cytoplasm</location>
    </subcellularLocation>
</comment>
<evidence type="ECO:0000256" key="5">
    <source>
        <dbReference type="ARBA" id="ARBA00022679"/>
    </source>
</evidence>